<reference evidence="2 3" key="1">
    <citation type="submission" date="2023-10" db="EMBL/GenBank/DDBJ databases">
        <title>Description of Microbulbifer bruguierae sp. nov., isolated from the sediments of mangrove plant Bruguiera sexangula and comparative genomic analyses of the genus Microbulbifer.</title>
        <authorList>
            <person name="Long M."/>
        </authorList>
    </citation>
    <scope>NUCLEOTIDE SEQUENCE [LARGE SCALE GENOMIC DNA]</scope>
    <source>
        <strain evidence="2 3">SPO729</strain>
    </source>
</reference>
<protein>
    <submittedName>
        <fullName evidence="2">GyrI-like domain-containing protein</fullName>
    </submittedName>
</protein>
<evidence type="ECO:0000313" key="3">
    <source>
        <dbReference type="Proteomes" id="UP001302477"/>
    </source>
</evidence>
<dbReference type="EMBL" id="CP137555">
    <property type="protein sequence ID" value="WOX06856.1"/>
    <property type="molecule type" value="Genomic_DNA"/>
</dbReference>
<dbReference type="PANTHER" id="PTHR40055:SF1">
    <property type="entry name" value="TRANSCRIPTIONAL REGULATOR YGIV-RELATED"/>
    <property type="match status" value="1"/>
</dbReference>
<name>A0AAU0N481_9GAMM</name>
<dbReference type="InterPro" id="IPR029442">
    <property type="entry name" value="GyrI-like"/>
</dbReference>
<evidence type="ECO:0000313" key="2">
    <source>
        <dbReference type="EMBL" id="WOX06856.1"/>
    </source>
</evidence>
<keyword evidence="3" id="KW-1185">Reference proteome</keyword>
<organism evidence="2 3">
    <name type="scientific">Microbulbifer pacificus</name>
    <dbReference type="NCBI Taxonomy" id="407164"/>
    <lineage>
        <taxon>Bacteria</taxon>
        <taxon>Pseudomonadati</taxon>
        <taxon>Pseudomonadota</taxon>
        <taxon>Gammaproteobacteria</taxon>
        <taxon>Cellvibrionales</taxon>
        <taxon>Microbulbiferaceae</taxon>
        <taxon>Microbulbifer</taxon>
    </lineage>
</organism>
<dbReference type="AlphaFoldDB" id="A0AAU0N481"/>
<dbReference type="PANTHER" id="PTHR40055">
    <property type="entry name" value="TRANSCRIPTIONAL REGULATOR YGIV-RELATED"/>
    <property type="match status" value="1"/>
</dbReference>
<feature type="domain" description="AraC effector-binding" evidence="1">
    <location>
        <begin position="1"/>
        <end position="154"/>
    </location>
</feature>
<dbReference type="SUPFAM" id="SSF55136">
    <property type="entry name" value="Probable bacterial effector-binding domain"/>
    <property type="match status" value="1"/>
</dbReference>
<proteinExistence type="predicted"/>
<dbReference type="SMART" id="SM00871">
    <property type="entry name" value="AraC_E_bind"/>
    <property type="match status" value="1"/>
</dbReference>
<dbReference type="Gene3D" id="3.20.80.10">
    <property type="entry name" value="Regulatory factor, effector binding domain"/>
    <property type="match status" value="1"/>
</dbReference>
<evidence type="ECO:0000259" key="1">
    <source>
        <dbReference type="SMART" id="SM00871"/>
    </source>
</evidence>
<gene>
    <name evidence="2" type="ORF">R5R33_06915</name>
</gene>
<accession>A0AAU0N481</accession>
<dbReference type="InterPro" id="IPR011256">
    <property type="entry name" value="Reg_factor_effector_dom_sf"/>
</dbReference>
<dbReference type="RefSeq" id="WP_318955291.1">
    <property type="nucleotide sequence ID" value="NZ_CP137555.1"/>
</dbReference>
<sequence>MNVEIVEFPETRVAAIEYKGPPETEHLSVMKLIQWRKENNFPPSPAYRNYGLHYNDPRKVPPQEYRVDLCISVDRKIGENPYGVINKVIPACRCARARHLGSRKKVLAAEFLYEQWLPQSGEQHSGLPIIFHYVNVGPDIREQDMITDVYLPLK</sequence>
<dbReference type="Proteomes" id="UP001302477">
    <property type="component" value="Chromosome"/>
</dbReference>
<dbReference type="KEGG" id="mpaf:R5R33_06915"/>
<dbReference type="InterPro" id="IPR050908">
    <property type="entry name" value="SmbC-like"/>
</dbReference>
<dbReference type="Pfam" id="PF06445">
    <property type="entry name" value="GyrI-like"/>
    <property type="match status" value="1"/>
</dbReference>
<dbReference type="InterPro" id="IPR010499">
    <property type="entry name" value="AraC_E-bd"/>
</dbReference>